<reference evidence="8" key="1">
    <citation type="submission" date="2021-02" db="EMBL/GenBank/DDBJ databases">
        <title>The CRISPR/cas machinery reduction and long-range gene transfer in the hot spring cyanobacterium Synechococcus.</title>
        <authorList>
            <person name="Dvorak P."/>
            <person name="Jahodarova E."/>
            <person name="Hasler P."/>
            <person name="Poulickova A."/>
        </authorList>
    </citation>
    <scope>NUCLEOTIDE SEQUENCE</scope>
    <source>
        <strain evidence="8">Rupite</strain>
    </source>
</reference>
<dbReference type="InterPro" id="IPR051790">
    <property type="entry name" value="Cytochrome_c-biogenesis_DsbD"/>
</dbReference>
<dbReference type="PANTHER" id="PTHR31272">
    <property type="entry name" value="CYTOCHROME C-TYPE BIOGENESIS PROTEIN HI_1454-RELATED"/>
    <property type="match status" value="1"/>
</dbReference>
<feature type="transmembrane region" description="Helical" evidence="6">
    <location>
        <begin position="155"/>
        <end position="182"/>
    </location>
</feature>
<feature type="transmembrane region" description="Helical" evidence="6">
    <location>
        <begin position="32"/>
        <end position="61"/>
    </location>
</feature>
<evidence type="ECO:0000256" key="1">
    <source>
        <dbReference type="ARBA" id="ARBA00004141"/>
    </source>
</evidence>
<dbReference type="InterPro" id="IPR003834">
    <property type="entry name" value="Cyt_c_assmbl_TM_dom"/>
</dbReference>
<gene>
    <name evidence="8" type="ORF">JX360_07360</name>
</gene>
<evidence type="ECO:0000313" key="8">
    <source>
        <dbReference type="EMBL" id="MCJ2542726.1"/>
    </source>
</evidence>
<comment type="similarity">
    <text evidence="2">Belongs to the DsbD family.</text>
</comment>
<evidence type="ECO:0000256" key="4">
    <source>
        <dbReference type="ARBA" id="ARBA00022989"/>
    </source>
</evidence>
<dbReference type="Proteomes" id="UP000830835">
    <property type="component" value="Unassembled WGS sequence"/>
</dbReference>
<protein>
    <submittedName>
        <fullName evidence="8">Sulfite exporter TauE/SafE family protein</fullName>
    </submittedName>
</protein>
<evidence type="ECO:0000259" key="7">
    <source>
        <dbReference type="Pfam" id="PF02683"/>
    </source>
</evidence>
<feature type="transmembrane region" description="Helical" evidence="6">
    <location>
        <begin position="82"/>
        <end position="106"/>
    </location>
</feature>
<organism evidence="8 9">
    <name type="scientific">Thermostichus vulcanus str. 'Rupite'</name>
    <dbReference type="NCBI Taxonomy" id="2813851"/>
    <lineage>
        <taxon>Bacteria</taxon>
        <taxon>Bacillati</taxon>
        <taxon>Cyanobacteriota</taxon>
        <taxon>Cyanophyceae</taxon>
        <taxon>Thermostichales</taxon>
        <taxon>Thermostichaceae</taxon>
        <taxon>Thermostichus</taxon>
    </lineage>
</organism>
<dbReference type="EMBL" id="JAFIRA010000014">
    <property type="protein sequence ID" value="MCJ2542726.1"/>
    <property type="molecule type" value="Genomic_DNA"/>
</dbReference>
<evidence type="ECO:0000256" key="3">
    <source>
        <dbReference type="ARBA" id="ARBA00022692"/>
    </source>
</evidence>
<proteinExistence type="inferred from homology"/>
<feature type="transmembrane region" description="Helical" evidence="6">
    <location>
        <begin position="194"/>
        <end position="215"/>
    </location>
</feature>
<keyword evidence="9" id="KW-1185">Reference proteome</keyword>
<dbReference type="RefSeq" id="WP_244350006.1">
    <property type="nucleotide sequence ID" value="NZ_JAFIRA010000014.1"/>
</dbReference>
<keyword evidence="3 6" id="KW-0812">Transmembrane</keyword>
<comment type="caution">
    <text evidence="8">The sequence shown here is derived from an EMBL/GenBank/DDBJ whole genome shotgun (WGS) entry which is preliminary data.</text>
</comment>
<dbReference type="Pfam" id="PF02683">
    <property type="entry name" value="DsbD_TM"/>
    <property type="match status" value="1"/>
</dbReference>
<dbReference type="PANTHER" id="PTHR31272:SF6">
    <property type="entry name" value="CYTOCHROME C-TYPE BIOGENESIS CCDA-LIKE CHLOROPLASTIC PROTEIN"/>
    <property type="match status" value="1"/>
</dbReference>
<sequence>MVETLQLWLYHLEQWATQLVQFQLQHLSPFSLLVVGLAGVLTSLSPCMLSMLPITIGYIGGYTPNSPEAANGIRWQALIQSLGFAAGVAFTLTLLGLGAALLGRVYGQTGSFWPYVMGVIAILMGLNLLEVIPLRFPDWFNRLDIPGHWPGLSRAVLLGLTFGLVASPCSTPVLVALLSWVATTGQPWVGAGLLLAYGLGLVFPLVLAGVFTGSLKQLLSMRRWSGWLTYGSGVILIGFGTLTLLSAWA</sequence>
<evidence type="ECO:0000256" key="5">
    <source>
        <dbReference type="ARBA" id="ARBA00023136"/>
    </source>
</evidence>
<feature type="transmembrane region" description="Helical" evidence="6">
    <location>
        <begin position="112"/>
        <end position="134"/>
    </location>
</feature>
<feature type="transmembrane region" description="Helical" evidence="6">
    <location>
        <begin position="227"/>
        <end position="248"/>
    </location>
</feature>
<feature type="domain" description="Cytochrome C biogenesis protein transmembrane" evidence="7">
    <location>
        <begin position="34"/>
        <end position="215"/>
    </location>
</feature>
<name>A0ABT0CAE6_THEVL</name>
<evidence type="ECO:0000256" key="6">
    <source>
        <dbReference type="SAM" id="Phobius"/>
    </source>
</evidence>
<accession>A0ABT0CAE6</accession>
<evidence type="ECO:0000313" key="9">
    <source>
        <dbReference type="Proteomes" id="UP000830835"/>
    </source>
</evidence>
<keyword evidence="5 6" id="KW-0472">Membrane</keyword>
<comment type="subcellular location">
    <subcellularLocation>
        <location evidence="1">Membrane</location>
        <topology evidence="1">Multi-pass membrane protein</topology>
    </subcellularLocation>
</comment>
<evidence type="ECO:0000256" key="2">
    <source>
        <dbReference type="ARBA" id="ARBA00006143"/>
    </source>
</evidence>
<keyword evidence="4 6" id="KW-1133">Transmembrane helix</keyword>